<dbReference type="SUPFAM" id="SSF52047">
    <property type="entry name" value="RNI-like"/>
    <property type="match status" value="1"/>
</dbReference>
<evidence type="ECO:0000313" key="2">
    <source>
        <dbReference type="EMBL" id="KAJ7752679.1"/>
    </source>
</evidence>
<evidence type="ECO:0000313" key="3">
    <source>
        <dbReference type="Proteomes" id="UP001215598"/>
    </source>
</evidence>
<organism evidence="2 3">
    <name type="scientific">Mycena metata</name>
    <dbReference type="NCBI Taxonomy" id="1033252"/>
    <lineage>
        <taxon>Eukaryota</taxon>
        <taxon>Fungi</taxon>
        <taxon>Dikarya</taxon>
        <taxon>Basidiomycota</taxon>
        <taxon>Agaricomycotina</taxon>
        <taxon>Agaricomycetes</taxon>
        <taxon>Agaricomycetidae</taxon>
        <taxon>Agaricales</taxon>
        <taxon>Marasmiineae</taxon>
        <taxon>Mycenaceae</taxon>
        <taxon>Mycena</taxon>
    </lineage>
</organism>
<accession>A0AAD7NBF5</accession>
<dbReference type="InterPro" id="IPR032675">
    <property type="entry name" value="LRR_dom_sf"/>
</dbReference>
<evidence type="ECO:0000256" key="1">
    <source>
        <dbReference type="SAM" id="Phobius"/>
    </source>
</evidence>
<dbReference type="Proteomes" id="UP001215598">
    <property type="component" value="Unassembled WGS sequence"/>
</dbReference>
<keyword evidence="1" id="KW-0472">Membrane</keyword>
<proteinExistence type="predicted"/>
<feature type="transmembrane region" description="Helical" evidence="1">
    <location>
        <begin position="105"/>
        <end position="125"/>
    </location>
</feature>
<comment type="caution">
    <text evidence="2">The sequence shown here is derived from an EMBL/GenBank/DDBJ whole genome shotgun (WGS) entry which is preliminary data.</text>
</comment>
<protein>
    <submittedName>
        <fullName evidence="2">Uncharacterized protein</fullName>
    </submittedName>
</protein>
<reference evidence="2" key="1">
    <citation type="submission" date="2023-03" db="EMBL/GenBank/DDBJ databases">
        <title>Massive genome expansion in bonnet fungi (Mycena s.s.) driven by repeated elements and novel gene families across ecological guilds.</title>
        <authorList>
            <consortium name="Lawrence Berkeley National Laboratory"/>
            <person name="Harder C.B."/>
            <person name="Miyauchi S."/>
            <person name="Viragh M."/>
            <person name="Kuo A."/>
            <person name="Thoen E."/>
            <person name="Andreopoulos B."/>
            <person name="Lu D."/>
            <person name="Skrede I."/>
            <person name="Drula E."/>
            <person name="Henrissat B."/>
            <person name="Morin E."/>
            <person name="Kohler A."/>
            <person name="Barry K."/>
            <person name="LaButti K."/>
            <person name="Morin E."/>
            <person name="Salamov A."/>
            <person name="Lipzen A."/>
            <person name="Mereny Z."/>
            <person name="Hegedus B."/>
            <person name="Baldrian P."/>
            <person name="Stursova M."/>
            <person name="Weitz H."/>
            <person name="Taylor A."/>
            <person name="Grigoriev I.V."/>
            <person name="Nagy L.G."/>
            <person name="Martin F."/>
            <person name="Kauserud H."/>
        </authorList>
    </citation>
    <scope>NUCLEOTIDE SEQUENCE</scope>
    <source>
        <strain evidence="2">CBHHK182m</strain>
    </source>
</reference>
<dbReference type="Gene3D" id="3.80.10.10">
    <property type="entry name" value="Ribonuclease Inhibitor"/>
    <property type="match status" value="1"/>
</dbReference>
<gene>
    <name evidence="2" type="ORF">B0H16DRAFT_1723603</name>
</gene>
<feature type="transmembrane region" description="Helical" evidence="1">
    <location>
        <begin position="55"/>
        <end position="76"/>
    </location>
</feature>
<dbReference type="AlphaFoldDB" id="A0AAD7NBF5"/>
<keyword evidence="3" id="KW-1185">Reference proteome</keyword>
<sequence>MHRLPAEIVDKILGFALPLVADAADVPDSTAFMMRRTELAQVSPIWRVRIYSIPWMWSIVWWYRFVPINVVLFCLAQTKARRFTLIVDSRLANSVPIRGRGRARVVCPALPTFLSSLTIVLPIYFVRVRQLRLHCDTNVHSAAITSLLLALDGQSIAALDLAINRGENRQDIDYGPNNWRAVTKVKATGVPLGWGGSAMYSGVETLYLTQPFGYRDSYRVPLSRLERLLRCAHSLVLLEIFELRLSSSAHYSIGGLTLPRITHFHFAYDGPVSEYRSLLSNLHLPALRYLRLHLRDDLKQEVVDVCGFLSTVDHLELGIYGGSASAIKTLCKRLSALVTLDLRSCRPEIWSAILLMLERREIRWPCLQSLWLSPTPADSDTKQVLNALVVGGANAPVLLAGPVLRRSFVHFEWSIVNGVHPPFESSLSCSFHAGVGGYWQSNGTALWPYPSLLHHILRRYKKSPGTFQSFNLATFQTSNSVASRDTQGEALSPIGSPFVQYLVELVKRSVIRKSSTPTMPHVLAGLVSSDVTLPPSRPDSAGRVVRVYSDKGGQPYHVLVVGQLLHSEHLDEATRVIVLGPPQESAALIRDIFFDQYKLLDHLLASHVDSDPKCIISQQIWCTRPPSAPVIFVRVTDETCYNVRDFSKDDSDNPFASSVTDIPITASGATLAPLENGALLCCAVDMFTADLPISPTAPSAHSIYTKTYALNASDVVRMIRRVG</sequence>
<dbReference type="EMBL" id="JARKIB010000058">
    <property type="protein sequence ID" value="KAJ7752679.1"/>
    <property type="molecule type" value="Genomic_DNA"/>
</dbReference>
<name>A0AAD7NBF5_9AGAR</name>
<keyword evidence="1" id="KW-0812">Transmembrane</keyword>
<keyword evidence="1" id="KW-1133">Transmembrane helix</keyword>